<dbReference type="Pfam" id="PF00288">
    <property type="entry name" value="GHMP_kinases_N"/>
    <property type="match status" value="1"/>
</dbReference>
<evidence type="ECO:0000256" key="3">
    <source>
        <dbReference type="ARBA" id="ARBA00022777"/>
    </source>
</evidence>
<evidence type="ECO:0000256" key="1">
    <source>
        <dbReference type="ARBA" id="ARBA00022679"/>
    </source>
</evidence>
<dbReference type="STRING" id="84035.SAMN05660742_103179"/>
<dbReference type="InterPro" id="IPR006204">
    <property type="entry name" value="GHMP_kinase_N_dom"/>
</dbReference>
<keyword evidence="8" id="KW-1185">Reference proteome</keyword>
<reference evidence="7 8" key="1">
    <citation type="submission" date="2016-10" db="EMBL/GenBank/DDBJ databases">
        <authorList>
            <person name="de Groot N.N."/>
        </authorList>
    </citation>
    <scope>NUCLEOTIDE SEQUENCE [LARGE SCALE GENOMIC DNA]</scope>
    <source>
        <strain evidence="7 8">DSM 2179</strain>
    </source>
</reference>
<dbReference type="SUPFAM" id="SSF54211">
    <property type="entry name" value="Ribosomal protein S5 domain 2-like"/>
    <property type="match status" value="1"/>
</dbReference>
<sequence length="297" mass="32307">MVIRVKVPGSCGELLQGTKSGKPFLITCPINQYSTVLIEEQNGPLIGLGEKSQLALVKVLQKFHVKSYPYQMTLHSDLIPSKGMASSSADIAAVCQGAAVSLGKKLTEREIASIAVSIEPTDGVFFKGLVQMNQVTGFCHEQFKWIPPISILMFDTGGLVDTLFFHQRKDLLKLNAHNEPQIKEALALLLEGLHNRKVDLIGQAATISALANQMILCKSQLSEIIRISLQFGAIGVNTAHSGTVIGLLFKTETIVPLQAILEEIQKAVPNACYLKTVHLISGGCLIEEEQNGFFKEI</sequence>
<dbReference type="RefSeq" id="WP_091829549.1">
    <property type="nucleotide sequence ID" value="NZ_FNZK01000003.1"/>
</dbReference>
<dbReference type="Pfam" id="PF08544">
    <property type="entry name" value="GHMP_kinases_C"/>
    <property type="match status" value="1"/>
</dbReference>
<dbReference type="EMBL" id="FNZK01000003">
    <property type="protein sequence ID" value="SEJ10596.1"/>
    <property type="molecule type" value="Genomic_DNA"/>
</dbReference>
<dbReference type="PANTHER" id="PTHR43527">
    <property type="entry name" value="4-DIPHOSPHOCYTIDYL-2-C-METHYL-D-ERYTHRITOL KINASE, CHLOROPLASTIC"/>
    <property type="match status" value="1"/>
</dbReference>
<keyword evidence="4" id="KW-0067">ATP-binding</keyword>
<dbReference type="PANTHER" id="PTHR43527:SF1">
    <property type="entry name" value="L-THREONINE KINASE"/>
    <property type="match status" value="1"/>
</dbReference>
<dbReference type="InterPro" id="IPR014721">
    <property type="entry name" value="Ribsml_uS5_D2-typ_fold_subgr"/>
</dbReference>
<keyword evidence="1" id="KW-0808">Transferase</keyword>
<dbReference type="InterPro" id="IPR020568">
    <property type="entry name" value="Ribosomal_Su5_D2-typ_SF"/>
</dbReference>
<accession>A0A1H6W460</accession>
<dbReference type="Proteomes" id="UP000199662">
    <property type="component" value="Unassembled WGS sequence"/>
</dbReference>
<keyword evidence="2" id="KW-0547">Nucleotide-binding</keyword>
<dbReference type="PIRSF" id="PIRSF033887">
    <property type="entry name" value="PduX"/>
    <property type="match status" value="1"/>
</dbReference>
<protein>
    <submittedName>
        <fullName evidence="7">L-threonine kinase</fullName>
    </submittedName>
</protein>
<evidence type="ECO:0000259" key="6">
    <source>
        <dbReference type="Pfam" id="PF08544"/>
    </source>
</evidence>
<feature type="domain" description="GHMP kinase C-terminal" evidence="6">
    <location>
        <begin position="190"/>
        <end position="253"/>
    </location>
</feature>
<dbReference type="InterPro" id="IPR012363">
    <property type="entry name" value="PduX"/>
</dbReference>
<gene>
    <name evidence="7" type="ORF">SAMN05660742_103179</name>
</gene>
<evidence type="ECO:0000259" key="5">
    <source>
        <dbReference type="Pfam" id="PF00288"/>
    </source>
</evidence>
<dbReference type="GO" id="GO:0005524">
    <property type="term" value="F:ATP binding"/>
    <property type="evidence" value="ECO:0007669"/>
    <property type="project" value="UniProtKB-KW"/>
</dbReference>
<name>A0A1H6W460_9FIRM</name>
<proteinExistence type="predicted"/>
<evidence type="ECO:0000256" key="2">
    <source>
        <dbReference type="ARBA" id="ARBA00022741"/>
    </source>
</evidence>
<organism evidence="7 8">
    <name type="scientific">Propionispira arboris</name>
    <dbReference type="NCBI Taxonomy" id="84035"/>
    <lineage>
        <taxon>Bacteria</taxon>
        <taxon>Bacillati</taxon>
        <taxon>Bacillota</taxon>
        <taxon>Negativicutes</taxon>
        <taxon>Selenomonadales</taxon>
        <taxon>Selenomonadaceae</taxon>
        <taxon>Propionispira</taxon>
    </lineage>
</organism>
<dbReference type="GO" id="GO:0016301">
    <property type="term" value="F:kinase activity"/>
    <property type="evidence" value="ECO:0007669"/>
    <property type="project" value="UniProtKB-KW"/>
</dbReference>
<dbReference type="InterPro" id="IPR013750">
    <property type="entry name" value="GHMP_kinase_C_dom"/>
</dbReference>
<keyword evidence="3 7" id="KW-0418">Kinase</keyword>
<dbReference type="Gene3D" id="3.30.230.10">
    <property type="match status" value="1"/>
</dbReference>
<evidence type="ECO:0000256" key="4">
    <source>
        <dbReference type="ARBA" id="ARBA00022840"/>
    </source>
</evidence>
<dbReference type="AlphaFoldDB" id="A0A1H6W460"/>
<evidence type="ECO:0000313" key="7">
    <source>
        <dbReference type="EMBL" id="SEJ10596.1"/>
    </source>
</evidence>
<evidence type="ECO:0000313" key="8">
    <source>
        <dbReference type="Proteomes" id="UP000199662"/>
    </source>
</evidence>
<feature type="domain" description="GHMP kinase N-terminal" evidence="5">
    <location>
        <begin position="59"/>
        <end position="119"/>
    </location>
</feature>